<evidence type="ECO:0000313" key="4">
    <source>
        <dbReference type="EMBL" id="MDN4592507.1"/>
    </source>
</evidence>
<evidence type="ECO:0000256" key="2">
    <source>
        <dbReference type="ARBA" id="ARBA00023186"/>
    </source>
</evidence>
<dbReference type="Proteomes" id="UP001174196">
    <property type="component" value="Unassembled WGS sequence"/>
</dbReference>
<comment type="similarity">
    <text evidence="1 3">Belongs to the UreD family.</text>
</comment>
<keyword evidence="3" id="KW-0996">Nickel insertion</keyword>
<dbReference type="PANTHER" id="PTHR33643">
    <property type="entry name" value="UREASE ACCESSORY PROTEIN D"/>
    <property type="match status" value="1"/>
</dbReference>
<sequence length="273" mass="30842">MGSWTGYLRAAFAKKGEKSLLRDAYFEGTLKITKPVYLDENGQACVYLMNPGGGYLDGDSYRMEVLLEEGAEVLLTTQSSTKVYKTPHCPVLQETEMNLKKGSFLEYVPDPVIAYAHARFMQRTIVRMEQGASLVCAEVFTPGWAPDGSWFRYDLLKSRMDVYMEDQLVLYDHLKLEPDRGDMQGLGYMEGFSHLGSLIAIQEGIDAGFVERIHRLLEPFSGVKIGLSMLMVPGLALRVLAQCTQDVETIFDLCRGILRENRWGTTTSFLRKY</sequence>
<comment type="subcellular location">
    <subcellularLocation>
        <location evidence="3">Cytoplasm</location>
    </subcellularLocation>
</comment>
<accession>A0ABT8IID2</accession>
<comment type="caution">
    <text evidence="4">The sequence shown here is derived from an EMBL/GenBank/DDBJ whole genome shotgun (WGS) entry which is preliminary data.</text>
</comment>
<comment type="subunit">
    <text evidence="3">UreD, UreF and UreG form a complex that acts as a GTP-hydrolysis-dependent molecular chaperone, activating the urease apoprotein by helping to assemble the nickel containing metallocenter of UreC. The UreE protein probably delivers the nickel.</text>
</comment>
<keyword evidence="5" id="KW-1185">Reference proteome</keyword>
<comment type="function">
    <text evidence="3">Required for maturation of urease via the functional incorporation of the urease nickel metallocenter.</text>
</comment>
<keyword evidence="2 3" id="KW-0143">Chaperone</keyword>
<keyword evidence="3" id="KW-0963">Cytoplasm</keyword>
<protein>
    <recommendedName>
        <fullName evidence="3">Urease accessory protein UreD</fullName>
    </recommendedName>
</protein>
<proteinExistence type="inferred from homology"/>
<gene>
    <name evidence="3" type="primary">ureD</name>
    <name evidence="4" type="ORF">NWF35_00980</name>
</gene>
<reference evidence="4" key="1">
    <citation type="submission" date="2022-08" db="EMBL/GenBank/DDBJ databases">
        <title>Polycladomyces zharkentsis sp. nov., a novel thermophilic CMC and starch-degrading bacterium isolated from a geothermal spring in Kazakhstan.</title>
        <authorList>
            <person name="Mashzhan A."/>
            <person name="Kistaubaeva A."/>
            <person name="Javier-Lopez R."/>
            <person name="Birkeland N.-K."/>
        </authorList>
    </citation>
    <scope>NUCLEOTIDE SEQUENCE</scope>
    <source>
        <strain evidence="4">KSR 13</strain>
    </source>
</reference>
<dbReference type="InterPro" id="IPR002669">
    <property type="entry name" value="UreD"/>
</dbReference>
<evidence type="ECO:0000313" key="5">
    <source>
        <dbReference type="Proteomes" id="UP001174196"/>
    </source>
</evidence>
<evidence type="ECO:0000256" key="1">
    <source>
        <dbReference type="ARBA" id="ARBA00007177"/>
    </source>
</evidence>
<dbReference type="RefSeq" id="WP_301237244.1">
    <property type="nucleotide sequence ID" value="NZ_JANRHH010000008.1"/>
</dbReference>
<evidence type="ECO:0000256" key="3">
    <source>
        <dbReference type="HAMAP-Rule" id="MF_01384"/>
    </source>
</evidence>
<dbReference type="PANTHER" id="PTHR33643:SF1">
    <property type="entry name" value="UREASE ACCESSORY PROTEIN D"/>
    <property type="match status" value="1"/>
</dbReference>
<dbReference type="HAMAP" id="MF_01384">
    <property type="entry name" value="UreD"/>
    <property type="match status" value="1"/>
</dbReference>
<name>A0ABT8IID2_9BACL</name>
<dbReference type="Pfam" id="PF01774">
    <property type="entry name" value="UreD"/>
    <property type="match status" value="1"/>
</dbReference>
<dbReference type="EMBL" id="JANRHH010000008">
    <property type="protein sequence ID" value="MDN4592507.1"/>
    <property type="molecule type" value="Genomic_DNA"/>
</dbReference>
<organism evidence="4 5">
    <name type="scientific">Polycladomyces subterraneus</name>
    <dbReference type="NCBI Taxonomy" id="1016997"/>
    <lineage>
        <taxon>Bacteria</taxon>
        <taxon>Bacillati</taxon>
        <taxon>Bacillota</taxon>
        <taxon>Bacilli</taxon>
        <taxon>Bacillales</taxon>
        <taxon>Thermoactinomycetaceae</taxon>
        <taxon>Polycladomyces</taxon>
    </lineage>
</organism>